<evidence type="ECO:0000256" key="7">
    <source>
        <dbReference type="ARBA" id="ARBA00022840"/>
    </source>
</evidence>
<dbReference type="SMART" id="SM00212">
    <property type="entry name" value="UBCc"/>
    <property type="match status" value="1"/>
</dbReference>
<evidence type="ECO:0000313" key="13">
    <source>
        <dbReference type="Proteomes" id="UP000887116"/>
    </source>
</evidence>
<dbReference type="FunFam" id="3.10.110.10:FF:000101">
    <property type="entry name" value="Ubiquitin-conjugating enzyme E2 D2"/>
    <property type="match status" value="1"/>
</dbReference>
<name>A0A8X6HJJ2_TRICU</name>
<dbReference type="GO" id="GO:0006511">
    <property type="term" value="P:ubiquitin-dependent protein catabolic process"/>
    <property type="evidence" value="ECO:0007669"/>
    <property type="project" value="UniProtKB-ARBA"/>
</dbReference>
<evidence type="ECO:0000256" key="4">
    <source>
        <dbReference type="ARBA" id="ARBA00022679"/>
    </source>
</evidence>
<feature type="active site" description="Glycyl thioester intermediate" evidence="8">
    <location>
        <position position="114"/>
    </location>
</feature>
<comment type="pathway">
    <text evidence="2">Protein modification; protein ubiquitination.</text>
</comment>
<evidence type="ECO:0000256" key="10">
    <source>
        <dbReference type="SAM" id="MobiDB-lite"/>
    </source>
</evidence>
<dbReference type="Proteomes" id="UP000887116">
    <property type="component" value="Unassembled WGS sequence"/>
</dbReference>
<dbReference type="GO" id="GO:0061631">
    <property type="term" value="F:ubiquitin conjugating enzyme activity"/>
    <property type="evidence" value="ECO:0007669"/>
    <property type="project" value="UniProtKB-EC"/>
</dbReference>
<dbReference type="AlphaFoldDB" id="A0A8X6HJJ2"/>
<dbReference type="InterPro" id="IPR016135">
    <property type="entry name" value="UBQ-conjugating_enzyme/RWD"/>
</dbReference>
<feature type="compositionally biased region" description="Polar residues" evidence="10">
    <location>
        <begin position="1"/>
        <end position="11"/>
    </location>
</feature>
<evidence type="ECO:0000256" key="8">
    <source>
        <dbReference type="PROSITE-ProRule" id="PRU10133"/>
    </source>
</evidence>
<evidence type="ECO:0000256" key="5">
    <source>
        <dbReference type="ARBA" id="ARBA00022741"/>
    </source>
</evidence>
<feature type="domain" description="UBC core" evidence="11">
    <location>
        <begin position="30"/>
        <end position="176"/>
    </location>
</feature>
<dbReference type="Gene3D" id="3.10.110.10">
    <property type="entry name" value="Ubiquitin Conjugating Enzyme"/>
    <property type="match status" value="1"/>
</dbReference>
<evidence type="ECO:0000256" key="2">
    <source>
        <dbReference type="ARBA" id="ARBA00004906"/>
    </source>
</evidence>
<sequence>MTEQKGIINTENKGRGDGLEDSLDGPDHFKSMKRLQKELVEITRNPPPLCTAGLKDNHLYEWTATIIGPPDSVYEGGVFTLDIKFTKHYPFKPPKIKFLTRIYHCNVSRSGYICLDILNENWTPALTVRSLLLSICSLMSDCNPGDPLVPPIASLYLTNREEHDRRAREYTHKYAFQ</sequence>
<reference evidence="12" key="1">
    <citation type="submission" date="2020-07" db="EMBL/GenBank/DDBJ databases">
        <title>Multicomponent nature underlies the extraordinary mechanical properties of spider dragline silk.</title>
        <authorList>
            <person name="Kono N."/>
            <person name="Nakamura H."/>
            <person name="Mori M."/>
            <person name="Yoshida Y."/>
            <person name="Ohtoshi R."/>
            <person name="Malay A.D."/>
            <person name="Moran D.A.P."/>
            <person name="Tomita M."/>
            <person name="Numata K."/>
            <person name="Arakawa K."/>
        </authorList>
    </citation>
    <scope>NUCLEOTIDE SEQUENCE</scope>
</reference>
<dbReference type="GO" id="GO:0005524">
    <property type="term" value="F:ATP binding"/>
    <property type="evidence" value="ECO:0007669"/>
    <property type="project" value="UniProtKB-UniRule"/>
</dbReference>
<dbReference type="OrthoDB" id="6406599at2759"/>
<feature type="region of interest" description="Disordered" evidence="10">
    <location>
        <begin position="1"/>
        <end position="23"/>
    </location>
</feature>
<dbReference type="InterPro" id="IPR000608">
    <property type="entry name" value="UBC"/>
</dbReference>
<evidence type="ECO:0000256" key="9">
    <source>
        <dbReference type="RuleBase" id="RU362109"/>
    </source>
</evidence>
<evidence type="ECO:0000256" key="6">
    <source>
        <dbReference type="ARBA" id="ARBA00022786"/>
    </source>
</evidence>
<proteinExistence type="inferred from homology"/>
<dbReference type="Pfam" id="PF00179">
    <property type="entry name" value="UQ_con"/>
    <property type="match status" value="1"/>
</dbReference>
<protein>
    <recommendedName>
        <fullName evidence="3">E2 ubiquitin-conjugating enzyme</fullName>
        <ecNumber evidence="3">2.3.2.23</ecNumber>
    </recommendedName>
</protein>
<organism evidence="12 13">
    <name type="scientific">Trichonephila clavata</name>
    <name type="common">Joro spider</name>
    <name type="synonym">Nephila clavata</name>
    <dbReference type="NCBI Taxonomy" id="2740835"/>
    <lineage>
        <taxon>Eukaryota</taxon>
        <taxon>Metazoa</taxon>
        <taxon>Ecdysozoa</taxon>
        <taxon>Arthropoda</taxon>
        <taxon>Chelicerata</taxon>
        <taxon>Arachnida</taxon>
        <taxon>Araneae</taxon>
        <taxon>Araneomorphae</taxon>
        <taxon>Entelegynae</taxon>
        <taxon>Araneoidea</taxon>
        <taxon>Nephilidae</taxon>
        <taxon>Trichonephila</taxon>
    </lineage>
</organism>
<dbReference type="PANTHER" id="PTHR24068">
    <property type="entry name" value="UBIQUITIN-CONJUGATING ENZYME E2"/>
    <property type="match status" value="1"/>
</dbReference>
<dbReference type="EC" id="2.3.2.23" evidence="3"/>
<dbReference type="PROSITE" id="PS50127">
    <property type="entry name" value="UBC_2"/>
    <property type="match status" value="1"/>
</dbReference>
<evidence type="ECO:0000259" key="11">
    <source>
        <dbReference type="PROSITE" id="PS50127"/>
    </source>
</evidence>
<dbReference type="PROSITE" id="PS00183">
    <property type="entry name" value="UBC_1"/>
    <property type="match status" value="1"/>
</dbReference>
<gene>
    <name evidence="12" type="primary">UBE2E1</name>
    <name evidence="12" type="ORF">TNCT_638171</name>
</gene>
<keyword evidence="6 9" id="KW-0833">Ubl conjugation pathway</keyword>
<keyword evidence="13" id="KW-1185">Reference proteome</keyword>
<comment type="similarity">
    <text evidence="9">Belongs to the ubiquitin-conjugating enzyme family.</text>
</comment>
<keyword evidence="4" id="KW-0808">Transferase</keyword>
<dbReference type="EMBL" id="BMAO01021576">
    <property type="protein sequence ID" value="GFQ75617.1"/>
    <property type="molecule type" value="Genomic_DNA"/>
</dbReference>
<accession>A0A8X6HJJ2</accession>
<keyword evidence="7 9" id="KW-0067">ATP-binding</keyword>
<comment type="catalytic activity">
    <reaction evidence="1">
        <text>S-ubiquitinyl-[E1 ubiquitin-activating enzyme]-L-cysteine + [E2 ubiquitin-conjugating enzyme]-L-cysteine = [E1 ubiquitin-activating enzyme]-L-cysteine + S-ubiquitinyl-[E2 ubiquitin-conjugating enzyme]-L-cysteine.</text>
        <dbReference type="EC" id="2.3.2.23"/>
    </reaction>
</comment>
<dbReference type="SUPFAM" id="SSF54495">
    <property type="entry name" value="UBC-like"/>
    <property type="match status" value="1"/>
</dbReference>
<evidence type="ECO:0000256" key="3">
    <source>
        <dbReference type="ARBA" id="ARBA00012486"/>
    </source>
</evidence>
<dbReference type="InterPro" id="IPR023313">
    <property type="entry name" value="UBQ-conjugating_AS"/>
</dbReference>
<evidence type="ECO:0000256" key="1">
    <source>
        <dbReference type="ARBA" id="ARBA00000485"/>
    </source>
</evidence>
<evidence type="ECO:0000313" key="12">
    <source>
        <dbReference type="EMBL" id="GFQ75617.1"/>
    </source>
</evidence>
<comment type="caution">
    <text evidence="12">The sequence shown here is derived from an EMBL/GenBank/DDBJ whole genome shotgun (WGS) entry which is preliminary data.</text>
</comment>
<keyword evidence="5 9" id="KW-0547">Nucleotide-binding</keyword>